<accession>A0A0D5ZJZ5</accession>
<organism evidence="2">
    <name type="scientific">Mycoplasmopsis gallinacea</name>
    <dbReference type="NCBI Taxonomy" id="29556"/>
    <lineage>
        <taxon>Bacteria</taxon>
        <taxon>Bacillati</taxon>
        <taxon>Mycoplasmatota</taxon>
        <taxon>Mycoplasmoidales</taxon>
        <taxon>Metamycoplasmataceae</taxon>
        <taxon>Mycoplasmopsis</taxon>
    </lineage>
</organism>
<dbReference type="EMBL" id="CP011021">
    <property type="protein sequence ID" value="AKA50111.1"/>
    <property type="molecule type" value="Genomic_DNA"/>
</dbReference>
<dbReference type="SUPFAM" id="SSF50814">
    <property type="entry name" value="Lipocalins"/>
    <property type="match status" value="1"/>
</dbReference>
<dbReference type="InterPro" id="IPR012674">
    <property type="entry name" value="Calycin"/>
</dbReference>
<dbReference type="Proteomes" id="UP000032722">
    <property type="component" value="Chromosome"/>
</dbReference>
<dbReference type="KEGG" id="mgb:VO56_02570"/>
<gene>
    <name evidence="1" type="ORF">VO56_02570</name>
</gene>
<dbReference type="PATRIC" id="fig|29556.3.peg.508"/>
<protein>
    <submittedName>
        <fullName evidence="1">Uncharacterized protein</fullName>
    </submittedName>
</protein>
<dbReference type="AlphaFoldDB" id="A0A0D5ZJZ5"/>
<name>A0A0D5ZJZ5_9BACT</name>
<evidence type="ECO:0000313" key="1">
    <source>
        <dbReference type="EMBL" id="AKA50111.1"/>
    </source>
</evidence>
<dbReference type="HOGENOM" id="CLU_157913_0_0_14"/>
<evidence type="ECO:0000313" key="2">
    <source>
        <dbReference type="Proteomes" id="UP000032722"/>
    </source>
</evidence>
<reference evidence="1 2" key="1">
    <citation type="journal article" date="2015" name="Genome Announc.">
        <title>Complete Genome Sequence of Mycoplasma meleagridis, a Possible Emerging Pathogen in Chickens.</title>
        <authorList>
            <person name="Abolnik C."/>
        </authorList>
    </citation>
    <scope>NUCLEOTIDE SEQUENCE [LARGE SCALE GENOMIC DNA]</scope>
    <source>
        <strain evidence="1 2">B2096 8B</strain>
    </source>
</reference>
<proteinExistence type="predicted"/>
<sequence>MTIKFRSKRQGPNELEPQFIEFKSKVEIATDGDRTVYDFVEPSNSIRNVIELESDSVSIFAGPTTVFLEYQKEKPNWFVLQTPDGQKGEFEFFTFLEEYFRSENKSVIQYRLYSKENAQEALIGNFELTLEIEQ</sequence>